<sequence>MSESILVVKTELLNGYIKGKNGLIRGCDREILDIVNARHEFRPRPEMEEDPSYRQIIPYVVLTRGDEVLVLRRLKKGGEKRLHGLLSIGVGGHINPVDEAERDETLMRGLRREVDEEVEVERALSLEPVGVINEETNEVGSVHLGFMFRMEVEGGVRVRETEKLEGMWVEKTQLASLREQMEGWSKIAMEAII</sequence>
<organism evidence="2 3">
    <name type="scientific">Candidatus Scatomorpha pullistercoris</name>
    <dbReference type="NCBI Taxonomy" id="2840929"/>
    <lineage>
        <taxon>Bacteria</taxon>
        <taxon>Bacillati</taxon>
        <taxon>Bacillota</taxon>
        <taxon>Clostridia</taxon>
        <taxon>Eubacteriales</taxon>
        <taxon>Candidatus Scatomorpha</taxon>
    </lineage>
</organism>
<comment type="caution">
    <text evidence="2">The sequence shown here is derived from an EMBL/GenBank/DDBJ whole genome shotgun (WGS) entry which is preliminary data.</text>
</comment>
<evidence type="ECO:0000259" key="1">
    <source>
        <dbReference type="PROSITE" id="PS51462"/>
    </source>
</evidence>
<dbReference type="Pfam" id="PF00293">
    <property type="entry name" value="NUDIX"/>
    <property type="match status" value="1"/>
</dbReference>
<evidence type="ECO:0000313" key="3">
    <source>
        <dbReference type="Proteomes" id="UP000886876"/>
    </source>
</evidence>
<dbReference type="AlphaFoldDB" id="A0A9D1G5F1"/>
<reference evidence="2" key="2">
    <citation type="journal article" date="2021" name="PeerJ">
        <title>Extensive microbial diversity within the chicken gut microbiome revealed by metagenomics and culture.</title>
        <authorList>
            <person name="Gilroy R."/>
            <person name="Ravi A."/>
            <person name="Getino M."/>
            <person name="Pursley I."/>
            <person name="Horton D.L."/>
            <person name="Alikhan N.F."/>
            <person name="Baker D."/>
            <person name="Gharbi K."/>
            <person name="Hall N."/>
            <person name="Watson M."/>
            <person name="Adriaenssens E.M."/>
            <person name="Foster-Nyarko E."/>
            <person name="Jarju S."/>
            <person name="Secka A."/>
            <person name="Antonio M."/>
            <person name="Oren A."/>
            <person name="Chaudhuri R.R."/>
            <person name="La Ragione R."/>
            <person name="Hildebrand F."/>
            <person name="Pallen M.J."/>
        </authorList>
    </citation>
    <scope>NUCLEOTIDE SEQUENCE</scope>
    <source>
        <strain evidence="2">ChiHecec3B27-6122</strain>
    </source>
</reference>
<dbReference type="InterPro" id="IPR015797">
    <property type="entry name" value="NUDIX_hydrolase-like_dom_sf"/>
</dbReference>
<evidence type="ECO:0000313" key="2">
    <source>
        <dbReference type="EMBL" id="HIS97009.1"/>
    </source>
</evidence>
<accession>A0A9D1G5F1</accession>
<gene>
    <name evidence="2" type="ORF">IAD42_03425</name>
</gene>
<reference evidence="2" key="1">
    <citation type="submission" date="2020-10" db="EMBL/GenBank/DDBJ databases">
        <authorList>
            <person name="Gilroy R."/>
        </authorList>
    </citation>
    <scope>NUCLEOTIDE SEQUENCE</scope>
    <source>
        <strain evidence="2">ChiHecec3B27-6122</strain>
    </source>
</reference>
<name>A0A9D1G5F1_9FIRM</name>
<dbReference type="PROSITE" id="PS51462">
    <property type="entry name" value="NUDIX"/>
    <property type="match status" value="1"/>
</dbReference>
<dbReference type="Proteomes" id="UP000886876">
    <property type="component" value="Unassembled WGS sequence"/>
</dbReference>
<dbReference type="EMBL" id="DVJS01000078">
    <property type="protein sequence ID" value="HIS97009.1"/>
    <property type="molecule type" value="Genomic_DNA"/>
</dbReference>
<dbReference type="InterPro" id="IPR000086">
    <property type="entry name" value="NUDIX_hydrolase_dom"/>
</dbReference>
<dbReference type="Gene3D" id="3.90.79.10">
    <property type="entry name" value="Nucleoside Triphosphate Pyrophosphohydrolase"/>
    <property type="match status" value="1"/>
</dbReference>
<protein>
    <submittedName>
        <fullName evidence="2">NUDIX domain-containing protein</fullName>
    </submittedName>
</protein>
<feature type="domain" description="Nudix hydrolase" evidence="1">
    <location>
        <begin position="52"/>
        <end position="193"/>
    </location>
</feature>
<proteinExistence type="predicted"/>
<dbReference type="SUPFAM" id="SSF55811">
    <property type="entry name" value="Nudix"/>
    <property type="match status" value="1"/>
</dbReference>